<dbReference type="STRING" id="1169540.A0A0G4ESV0"/>
<accession>A0A0G4ESV0</accession>
<dbReference type="Gene3D" id="3.10.20.90">
    <property type="entry name" value="Phosphatidylinositol 3-kinase Catalytic Subunit, Chain A, domain 1"/>
    <property type="match status" value="1"/>
</dbReference>
<dbReference type="PROSITE" id="PS50053">
    <property type="entry name" value="UBIQUITIN_2"/>
    <property type="match status" value="1"/>
</dbReference>
<dbReference type="CDD" id="cd01763">
    <property type="entry name" value="Ubl_SUMO_like"/>
    <property type="match status" value="1"/>
</dbReference>
<keyword evidence="5" id="KW-1185">Reference proteome</keyword>
<dbReference type="InParanoid" id="A0A0G4ESV0"/>
<dbReference type="EMBL" id="CDMY01000299">
    <property type="protein sequence ID" value="CEM00786.1"/>
    <property type="molecule type" value="Genomic_DNA"/>
</dbReference>
<dbReference type="Proteomes" id="UP000041254">
    <property type="component" value="Unassembled WGS sequence"/>
</dbReference>
<evidence type="ECO:0000259" key="3">
    <source>
        <dbReference type="PROSITE" id="PS50053"/>
    </source>
</evidence>
<evidence type="ECO:0000313" key="5">
    <source>
        <dbReference type="Proteomes" id="UP000041254"/>
    </source>
</evidence>
<dbReference type="InterPro" id="IPR029047">
    <property type="entry name" value="HSP70_peptide-bd_sf"/>
</dbReference>
<proteinExistence type="predicted"/>
<dbReference type="Gene3D" id="2.60.34.10">
    <property type="entry name" value="Substrate Binding Domain Of DNAk, Chain A, domain 1"/>
    <property type="match status" value="1"/>
</dbReference>
<organism evidence="4 5">
    <name type="scientific">Vitrella brassicaformis (strain CCMP3155)</name>
    <dbReference type="NCBI Taxonomy" id="1169540"/>
    <lineage>
        <taxon>Eukaryota</taxon>
        <taxon>Sar</taxon>
        <taxon>Alveolata</taxon>
        <taxon>Colpodellida</taxon>
        <taxon>Vitrellaceae</taxon>
        <taxon>Vitrella</taxon>
    </lineage>
</organism>
<dbReference type="AlphaFoldDB" id="A0A0G4ESV0"/>
<feature type="domain" description="Ubiquitin-like" evidence="3">
    <location>
        <begin position="153"/>
        <end position="194"/>
    </location>
</feature>
<dbReference type="InterPro" id="IPR013126">
    <property type="entry name" value="Hsp_70_fam"/>
</dbReference>
<dbReference type="OrthoDB" id="442921at2759"/>
<dbReference type="GO" id="GO:0140662">
    <property type="term" value="F:ATP-dependent protein folding chaperone"/>
    <property type="evidence" value="ECO:0007669"/>
    <property type="project" value="InterPro"/>
</dbReference>
<keyword evidence="1" id="KW-0547">Nucleotide-binding</keyword>
<dbReference type="InterPro" id="IPR000626">
    <property type="entry name" value="Ubiquitin-like_dom"/>
</dbReference>
<reference evidence="4 5" key="1">
    <citation type="submission" date="2014-11" db="EMBL/GenBank/DDBJ databases">
        <authorList>
            <person name="Zhu J."/>
            <person name="Qi W."/>
            <person name="Song R."/>
        </authorList>
    </citation>
    <scope>NUCLEOTIDE SEQUENCE [LARGE SCALE GENOMIC DNA]</scope>
</reference>
<sequence length="198" mass="21877">MADTDLPADQSPSGPPADLMVTVTYQKESFRVPVDPNGACDQLFQIMAMAQWCVVGVLHEKQHADFTLHGIKPAPKGVANVTVTFSIDGSAIVTVSAEDRGTGNRESVRMPSPVGTEPAVHVTVIWQAEKKQISWHIASRSEWLTRAWHKDFGAEPNTYRFYYRGEPVYDDDTASSLGIEDGDVIEATREDRPTVHRP</sequence>
<dbReference type="SUPFAM" id="SSF100920">
    <property type="entry name" value="Heat shock protein 70kD (HSP70), peptide-binding domain"/>
    <property type="match status" value="1"/>
</dbReference>
<gene>
    <name evidence="4" type="ORF">Vbra_2106</name>
</gene>
<dbReference type="PhylomeDB" id="A0A0G4ESV0"/>
<dbReference type="InterPro" id="IPR029071">
    <property type="entry name" value="Ubiquitin-like_domsf"/>
</dbReference>
<evidence type="ECO:0000256" key="2">
    <source>
        <dbReference type="ARBA" id="ARBA00022840"/>
    </source>
</evidence>
<dbReference type="GO" id="GO:0005524">
    <property type="term" value="F:ATP binding"/>
    <property type="evidence" value="ECO:0007669"/>
    <property type="project" value="UniProtKB-KW"/>
</dbReference>
<name>A0A0G4ESV0_VITBC</name>
<evidence type="ECO:0000313" key="4">
    <source>
        <dbReference type="EMBL" id="CEM00786.1"/>
    </source>
</evidence>
<dbReference type="VEuPathDB" id="CryptoDB:Vbra_2106"/>
<protein>
    <recommendedName>
        <fullName evidence="3">Ubiquitin-like domain-containing protein</fullName>
    </recommendedName>
</protein>
<keyword evidence="2" id="KW-0067">ATP-binding</keyword>
<dbReference type="Pfam" id="PF00012">
    <property type="entry name" value="HSP70"/>
    <property type="match status" value="1"/>
</dbReference>
<evidence type="ECO:0000256" key="1">
    <source>
        <dbReference type="ARBA" id="ARBA00022741"/>
    </source>
</evidence>
<dbReference type="SUPFAM" id="SSF54236">
    <property type="entry name" value="Ubiquitin-like"/>
    <property type="match status" value="1"/>
</dbReference>